<evidence type="ECO:0000313" key="2">
    <source>
        <dbReference type="EMBL" id="KAG5656918.1"/>
    </source>
</evidence>
<dbReference type="EMBL" id="JAGPUO010000019">
    <property type="protein sequence ID" value="KAG5656918.1"/>
    <property type="molecule type" value="Genomic_DNA"/>
</dbReference>
<gene>
    <name evidence="2" type="ORF">KAF25_011087</name>
</gene>
<proteinExistence type="predicted"/>
<dbReference type="AlphaFoldDB" id="A0A9P7GVC7"/>
<keyword evidence="3" id="KW-1185">Reference proteome</keyword>
<evidence type="ECO:0000313" key="3">
    <source>
        <dbReference type="Proteomes" id="UP000782241"/>
    </source>
</evidence>
<feature type="chain" id="PRO_5040168959" evidence="1">
    <location>
        <begin position="21"/>
        <end position="91"/>
    </location>
</feature>
<reference evidence="2" key="1">
    <citation type="submission" date="2021-04" db="EMBL/GenBank/DDBJ databases">
        <title>Draft genome of Fusarium avenaceum strain F156N33, isolated from an atmospheric sample in Virginia.</title>
        <authorList>
            <person name="Yang S."/>
            <person name="Vinatzer B.A."/>
            <person name="Coleman J."/>
        </authorList>
    </citation>
    <scope>NUCLEOTIDE SEQUENCE</scope>
    <source>
        <strain evidence="2">F156N33</strain>
    </source>
</reference>
<accession>A0A9P7GVC7</accession>
<name>A0A9P7GVC7_9HYPO</name>
<sequence length="91" mass="9806">MHYATILAALSFGIGAQAWAQSGNGEWIANDTKYYGFENALAAFEACTYMNTNNLVPVGNGCRFWTNGQGGIHYGACRDISGHTGTVRHCI</sequence>
<evidence type="ECO:0000256" key="1">
    <source>
        <dbReference type="SAM" id="SignalP"/>
    </source>
</evidence>
<keyword evidence="1" id="KW-0732">Signal</keyword>
<feature type="signal peptide" evidence="1">
    <location>
        <begin position="1"/>
        <end position="20"/>
    </location>
</feature>
<protein>
    <submittedName>
        <fullName evidence="2">Uncharacterized protein</fullName>
    </submittedName>
</protein>
<comment type="caution">
    <text evidence="2">The sequence shown here is derived from an EMBL/GenBank/DDBJ whole genome shotgun (WGS) entry which is preliminary data.</text>
</comment>
<dbReference type="Proteomes" id="UP000782241">
    <property type="component" value="Unassembled WGS sequence"/>
</dbReference>
<organism evidence="2 3">
    <name type="scientific">Fusarium avenaceum</name>
    <dbReference type="NCBI Taxonomy" id="40199"/>
    <lineage>
        <taxon>Eukaryota</taxon>
        <taxon>Fungi</taxon>
        <taxon>Dikarya</taxon>
        <taxon>Ascomycota</taxon>
        <taxon>Pezizomycotina</taxon>
        <taxon>Sordariomycetes</taxon>
        <taxon>Hypocreomycetidae</taxon>
        <taxon>Hypocreales</taxon>
        <taxon>Nectriaceae</taxon>
        <taxon>Fusarium</taxon>
        <taxon>Fusarium tricinctum species complex</taxon>
    </lineage>
</organism>